<reference evidence="8" key="2">
    <citation type="journal article" date="2021" name="Syst. Appl. Microbiol.">
        <title>Roseomonas hellenica sp. nov., isolated from roots of wild-growing Alkanna tinctoria.</title>
        <authorList>
            <person name="Rat A."/>
            <person name="Naranjo H.D."/>
            <person name="Lebbe L."/>
            <person name="Cnockaert M."/>
            <person name="Krigas N."/>
            <person name="Grigoriadou K."/>
            <person name="Maloupa E."/>
            <person name="Willems A."/>
        </authorList>
    </citation>
    <scope>NUCLEOTIDE SEQUENCE</scope>
    <source>
        <strain evidence="8">LMG 28251</strain>
    </source>
</reference>
<sequence length="446" mass="49060">MMNLIMMPNATGAHLGGWRHPDAWSDTVMNLGHIVEATQIAERGLFDAVFLADGNAVREMDKPALFAANFPSARPAGFEPVTVLSAVAMATRHIGLVATSTTSYDEPYAVARRFASLDHISAGRAGWNVVTSQYAGDAQNFGRDENYARDERYERAEEFVEVVKGLWDSWDEDAFPQDKATGRYLDPAKVHRLNHVGKHFSVKGPLNIARPPQGHPMVFMAGQSDRGRELAAKHADAMFAAGDSMQSCQKAYADIKSRMAKYGRAPETLRFLPSIVTYCGETEAEAERLFEELQALISPSLGVHYLSKLVDKDLSGHDLDAPLPDLPEKVASGTSLRTYLIEGARRDNLTIRQCYQRALSSMGAPVVKGTPAQIADTLELWFRGQACDGFMISNPVMPRSLKNFVEMVVPELQKRGLFRKAYEGATTRERMGLPTPGNPRLAAAAE</sequence>
<dbReference type="PIRSF" id="PIRSF000337">
    <property type="entry name" value="NTA_MOA"/>
    <property type="match status" value="1"/>
</dbReference>
<keyword evidence="1 6" id="KW-0285">Flavoprotein</keyword>
<dbReference type="AlphaFoldDB" id="A0AAF1K074"/>
<dbReference type="GO" id="GO:0016705">
    <property type="term" value="F:oxidoreductase activity, acting on paired donors, with incorporation or reduction of molecular oxygen"/>
    <property type="evidence" value="ECO:0007669"/>
    <property type="project" value="InterPro"/>
</dbReference>
<dbReference type="NCBIfam" id="TIGR03860">
    <property type="entry name" value="FMN_nitrolo"/>
    <property type="match status" value="1"/>
</dbReference>
<organism evidence="8 9">
    <name type="scientific">Plastoroseomonas arctica</name>
    <dbReference type="NCBI Taxonomy" id="1509237"/>
    <lineage>
        <taxon>Bacteria</taxon>
        <taxon>Pseudomonadati</taxon>
        <taxon>Pseudomonadota</taxon>
        <taxon>Alphaproteobacteria</taxon>
        <taxon>Acetobacterales</taxon>
        <taxon>Acetobacteraceae</taxon>
        <taxon>Plastoroseomonas</taxon>
    </lineage>
</organism>
<dbReference type="GO" id="GO:0004497">
    <property type="term" value="F:monooxygenase activity"/>
    <property type="evidence" value="ECO:0007669"/>
    <property type="project" value="UniProtKB-KW"/>
</dbReference>
<feature type="binding site" evidence="6">
    <location>
        <position position="224"/>
    </location>
    <ligand>
        <name>FMN</name>
        <dbReference type="ChEBI" id="CHEBI:58210"/>
    </ligand>
</feature>
<evidence type="ECO:0000256" key="4">
    <source>
        <dbReference type="ARBA" id="ARBA00023033"/>
    </source>
</evidence>
<dbReference type="PANTHER" id="PTHR30011:SF16">
    <property type="entry name" value="C2H2 FINGER DOMAIN TRANSCRIPTION FACTOR (EUROFUNG)-RELATED"/>
    <property type="match status" value="1"/>
</dbReference>
<dbReference type="Gene3D" id="3.20.20.30">
    <property type="entry name" value="Luciferase-like domain"/>
    <property type="match status" value="1"/>
</dbReference>
<comment type="similarity">
    <text evidence="5">Belongs to the NtaA/SnaA/DszA monooxygenase family.</text>
</comment>
<reference evidence="8" key="1">
    <citation type="submission" date="2020-01" db="EMBL/GenBank/DDBJ databases">
        <authorList>
            <person name="Rat A."/>
        </authorList>
    </citation>
    <scope>NUCLEOTIDE SEQUENCE</scope>
    <source>
        <strain evidence="8">LMG 28251</strain>
    </source>
</reference>
<evidence type="ECO:0000256" key="3">
    <source>
        <dbReference type="ARBA" id="ARBA00023002"/>
    </source>
</evidence>
<dbReference type="EMBL" id="JAAEDH010000004">
    <property type="protein sequence ID" value="MBR0654564.1"/>
    <property type="molecule type" value="Genomic_DNA"/>
</dbReference>
<evidence type="ECO:0000313" key="8">
    <source>
        <dbReference type="EMBL" id="MBR0654564.1"/>
    </source>
</evidence>
<evidence type="ECO:0000313" key="9">
    <source>
        <dbReference type="Proteomes" id="UP001196068"/>
    </source>
</evidence>
<accession>A0AAF1K074</accession>
<feature type="binding site" evidence="6">
    <location>
        <position position="99"/>
    </location>
    <ligand>
        <name>FMN</name>
        <dbReference type="ChEBI" id="CHEBI:58210"/>
    </ligand>
</feature>
<evidence type="ECO:0000256" key="6">
    <source>
        <dbReference type="PIRSR" id="PIRSR000337-1"/>
    </source>
</evidence>
<feature type="binding site" evidence="6">
    <location>
        <position position="53"/>
    </location>
    <ligand>
        <name>FMN</name>
        <dbReference type="ChEBI" id="CHEBI:58210"/>
    </ligand>
</feature>
<keyword evidence="3" id="KW-0560">Oxidoreductase</keyword>
<evidence type="ECO:0000256" key="2">
    <source>
        <dbReference type="ARBA" id="ARBA00022643"/>
    </source>
</evidence>
<keyword evidence="9" id="KW-1185">Reference proteome</keyword>
<dbReference type="CDD" id="cd01095">
    <property type="entry name" value="Nitrilotriacetate_monoxgenase"/>
    <property type="match status" value="1"/>
</dbReference>
<dbReference type="Pfam" id="PF00296">
    <property type="entry name" value="Bac_luciferase"/>
    <property type="match status" value="1"/>
</dbReference>
<evidence type="ECO:0000256" key="1">
    <source>
        <dbReference type="ARBA" id="ARBA00022630"/>
    </source>
</evidence>
<keyword evidence="2 6" id="KW-0288">FMN</keyword>
<dbReference type="InterPro" id="IPR051260">
    <property type="entry name" value="Diverse_substr_monoxygenases"/>
</dbReference>
<evidence type="ECO:0000259" key="7">
    <source>
        <dbReference type="Pfam" id="PF00296"/>
    </source>
</evidence>
<gene>
    <name evidence="8" type="ORF">GXW79_05670</name>
</gene>
<keyword evidence="4" id="KW-0503">Monooxygenase</keyword>
<dbReference type="SUPFAM" id="SSF51679">
    <property type="entry name" value="Bacterial luciferase-like"/>
    <property type="match status" value="1"/>
</dbReference>
<feature type="domain" description="Luciferase-like" evidence="7">
    <location>
        <begin position="19"/>
        <end position="297"/>
    </location>
</feature>
<dbReference type="InterPro" id="IPR011251">
    <property type="entry name" value="Luciferase-like_dom"/>
</dbReference>
<dbReference type="InterPro" id="IPR016215">
    <property type="entry name" value="NTA_MOA"/>
</dbReference>
<dbReference type="Proteomes" id="UP001196068">
    <property type="component" value="Unassembled WGS sequence"/>
</dbReference>
<dbReference type="InterPro" id="IPR036661">
    <property type="entry name" value="Luciferase-like_sf"/>
</dbReference>
<proteinExistence type="inferred from homology"/>
<dbReference type="PANTHER" id="PTHR30011">
    <property type="entry name" value="ALKANESULFONATE MONOOXYGENASE-RELATED"/>
    <property type="match status" value="1"/>
</dbReference>
<name>A0AAF1K074_9PROT</name>
<protein>
    <submittedName>
        <fullName evidence="8">LLM class flavin-dependent oxidoreductase</fullName>
    </submittedName>
</protein>
<comment type="caution">
    <text evidence="8">The sequence shown here is derived from an EMBL/GenBank/DDBJ whole genome shotgun (WGS) entry which is preliminary data.</text>
</comment>
<evidence type="ECO:0000256" key="5">
    <source>
        <dbReference type="ARBA" id="ARBA00033748"/>
    </source>
</evidence>
<feature type="binding site" evidence="6">
    <location>
        <position position="153"/>
    </location>
    <ligand>
        <name>FMN</name>
        <dbReference type="ChEBI" id="CHEBI:58210"/>
    </ligand>
</feature>
<dbReference type="RefSeq" id="WP_211873381.1">
    <property type="nucleotide sequence ID" value="NZ_JAAEDH010000004.1"/>
</dbReference>